<keyword evidence="1 6" id="KW-0597">Phosphoprotein</keyword>
<evidence type="ECO:0000256" key="7">
    <source>
        <dbReference type="PROSITE-ProRule" id="PRU01091"/>
    </source>
</evidence>
<dbReference type="InterPro" id="IPR039420">
    <property type="entry name" value="WalR-like"/>
</dbReference>
<evidence type="ECO:0000256" key="1">
    <source>
        <dbReference type="ARBA" id="ARBA00022553"/>
    </source>
</evidence>
<dbReference type="EMBL" id="FPBH01000004">
    <property type="protein sequence ID" value="SFT82471.1"/>
    <property type="molecule type" value="Genomic_DNA"/>
</dbReference>
<dbReference type="OrthoDB" id="9802426at2"/>
<dbReference type="CDD" id="cd00383">
    <property type="entry name" value="trans_reg_C"/>
    <property type="match status" value="1"/>
</dbReference>
<gene>
    <name evidence="10" type="ORF">SAMN05192563_1004195</name>
</gene>
<dbReference type="SMART" id="SM00448">
    <property type="entry name" value="REC"/>
    <property type="match status" value="1"/>
</dbReference>
<keyword evidence="4 7" id="KW-0238">DNA-binding</keyword>
<dbReference type="Gene3D" id="3.40.50.2300">
    <property type="match status" value="1"/>
</dbReference>
<dbReference type="Gene3D" id="1.10.10.10">
    <property type="entry name" value="Winged helix-like DNA-binding domain superfamily/Winged helix DNA-binding domain"/>
    <property type="match status" value="1"/>
</dbReference>
<dbReference type="Proteomes" id="UP000198844">
    <property type="component" value="Unassembled WGS sequence"/>
</dbReference>
<dbReference type="GO" id="GO:0000156">
    <property type="term" value="F:phosphorelay response regulator activity"/>
    <property type="evidence" value="ECO:0007669"/>
    <property type="project" value="TreeGrafter"/>
</dbReference>
<keyword evidence="3" id="KW-0805">Transcription regulation</keyword>
<dbReference type="RefSeq" id="WP_093633820.1">
    <property type="nucleotide sequence ID" value="NZ_FPBH01000004.1"/>
</dbReference>
<dbReference type="GO" id="GO:0000976">
    <property type="term" value="F:transcription cis-regulatory region binding"/>
    <property type="evidence" value="ECO:0007669"/>
    <property type="project" value="TreeGrafter"/>
</dbReference>
<dbReference type="Pfam" id="PF00072">
    <property type="entry name" value="Response_reg"/>
    <property type="match status" value="1"/>
</dbReference>
<dbReference type="PANTHER" id="PTHR48111:SF76">
    <property type="entry name" value="TWO-COMPONENT RESPONSE REGULATOR"/>
    <property type="match status" value="1"/>
</dbReference>
<dbReference type="InterPro" id="IPR001789">
    <property type="entry name" value="Sig_transdc_resp-reg_receiver"/>
</dbReference>
<accession>A0A1I7B5N8</accession>
<reference evidence="10 11" key="1">
    <citation type="submission" date="2016-10" db="EMBL/GenBank/DDBJ databases">
        <authorList>
            <person name="de Groot N.N."/>
        </authorList>
    </citation>
    <scope>NUCLEOTIDE SEQUENCE [LARGE SCALE GENOMIC DNA]</scope>
    <source>
        <strain evidence="10 11">LMG 27731</strain>
    </source>
</reference>
<dbReference type="PANTHER" id="PTHR48111">
    <property type="entry name" value="REGULATOR OF RPOS"/>
    <property type="match status" value="1"/>
</dbReference>
<dbReference type="InterPro" id="IPR036388">
    <property type="entry name" value="WH-like_DNA-bd_sf"/>
</dbReference>
<evidence type="ECO:0000256" key="2">
    <source>
        <dbReference type="ARBA" id="ARBA00023012"/>
    </source>
</evidence>
<dbReference type="GO" id="GO:0032993">
    <property type="term" value="C:protein-DNA complex"/>
    <property type="evidence" value="ECO:0007669"/>
    <property type="project" value="TreeGrafter"/>
</dbReference>
<dbReference type="InterPro" id="IPR001867">
    <property type="entry name" value="OmpR/PhoB-type_DNA-bd"/>
</dbReference>
<dbReference type="PROSITE" id="PS51755">
    <property type="entry name" value="OMPR_PHOB"/>
    <property type="match status" value="1"/>
</dbReference>
<protein>
    <submittedName>
        <fullName evidence="10">Two-component system, OmpR family, response regulator</fullName>
    </submittedName>
</protein>
<proteinExistence type="predicted"/>
<dbReference type="SUPFAM" id="SSF52172">
    <property type="entry name" value="CheY-like"/>
    <property type="match status" value="1"/>
</dbReference>
<dbReference type="GO" id="GO:0006355">
    <property type="term" value="P:regulation of DNA-templated transcription"/>
    <property type="evidence" value="ECO:0007669"/>
    <property type="project" value="InterPro"/>
</dbReference>
<feature type="domain" description="OmpR/PhoB-type" evidence="9">
    <location>
        <begin position="141"/>
        <end position="238"/>
    </location>
</feature>
<feature type="modified residue" description="4-aspartylphosphate" evidence="6">
    <location>
        <position position="65"/>
    </location>
</feature>
<evidence type="ECO:0000313" key="11">
    <source>
        <dbReference type="Proteomes" id="UP000198844"/>
    </source>
</evidence>
<evidence type="ECO:0000313" key="10">
    <source>
        <dbReference type="EMBL" id="SFT82471.1"/>
    </source>
</evidence>
<sequence>MKVASGRHRAPGQPPRVLVIEDDGVTASDIRCTLEAEGFEVAVLDNGADAIARVLNDAFDAITLDRMLPDADGTTVVRALRDAGCLIPVLMISALSDVDERMRGLRAGGDDYLVKPYHRGELAVRLQALLRRSAHSASRSATTRGVDNLELDLLARVARRGGRTIELAPAEFRLLDFLMEHAGKVLSRPLIFEAVWEYRFDPGTNIIEVHIARLRRKLALPGELQLIHTVRNEGYRIG</sequence>
<evidence type="ECO:0000256" key="3">
    <source>
        <dbReference type="ARBA" id="ARBA00023015"/>
    </source>
</evidence>
<evidence type="ECO:0000256" key="6">
    <source>
        <dbReference type="PROSITE-ProRule" id="PRU00169"/>
    </source>
</evidence>
<dbReference type="FunFam" id="1.10.10.10:FF:000005">
    <property type="entry name" value="Two-component system response regulator"/>
    <property type="match status" value="1"/>
</dbReference>
<dbReference type="Pfam" id="PF00486">
    <property type="entry name" value="Trans_reg_C"/>
    <property type="match status" value="1"/>
</dbReference>
<evidence type="ECO:0000256" key="4">
    <source>
        <dbReference type="ARBA" id="ARBA00023125"/>
    </source>
</evidence>
<dbReference type="PROSITE" id="PS50110">
    <property type="entry name" value="RESPONSE_REGULATORY"/>
    <property type="match status" value="1"/>
</dbReference>
<organism evidence="10 11">
    <name type="scientific">Paraburkholderia aspalathi</name>
    <dbReference type="NCBI Taxonomy" id="1324617"/>
    <lineage>
        <taxon>Bacteria</taxon>
        <taxon>Pseudomonadati</taxon>
        <taxon>Pseudomonadota</taxon>
        <taxon>Betaproteobacteria</taxon>
        <taxon>Burkholderiales</taxon>
        <taxon>Burkholderiaceae</taxon>
        <taxon>Paraburkholderia</taxon>
    </lineage>
</organism>
<dbReference type="GO" id="GO:0005829">
    <property type="term" value="C:cytosol"/>
    <property type="evidence" value="ECO:0007669"/>
    <property type="project" value="TreeGrafter"/>
</dbReference>
<evidence type="ECO:0000259" key="8">
    <source>
        <dbReference type="PROSITE" id="PS50110"/>
    </source>
</evidence>
<keyword evidence="5" id="KW-0804">Transcription</keyword>
<name>A0A1I7B5N8_9BURK</name>
<dbReference type="AlphaFoldDB" id="A0A1I7B5N8"/>
<keyword evidence="2" id="KW-0902">Two-component regulatory system</keyword>
<feature type="domain" description="Response regulatory" evidence="8">
    <location>
        <begin position="16"/>
        <end position="130"/>
    </location>
</feature>
<feature type="DNA-binding region" description="OmpR/PhoB-type" evidence="7">
    <location>
        <begin position="141"/>
        <end position="238"/>
    </location>
</feature>
<dbReference type="InterPro" id="IPR011006">
    <property type="entry name" value="CheY-like_superfamily"/>
</dbReference>
<evidence type="ECO:0000256" key="5">
    <source>
        <dbReference type="ARBA" id="ARBA00023163"/>
    </source>
</evidence>
<evidence type="ECO:0000259" key="9">
    <source>
        <dbReference type="PROSITE" id="PS51755"/>
    </source>
</evidence>
<dbReference type="SMART" id="SM00862">
    <property type="entry name" value="Trans_reg_C"/>
    <property type="match status" value="1"/>
</dbReference>